<accession>A0A1F8H3S0</accession>
<keyword evidence="1" id="KW-0732">Signal</keyword>
<dbReference type="Gene3D" id="2.60.40.1220">
    <property type="match status" value="1"/>
</dbReference>
<evidence type="ECO:0000313" key="3">
    <source>
        <dbReference type="EMBL" id="OGN32233.1"/>
    </source>
</evidence>
<comment type="caution">
    <text evidence="3">The sequence shown here is derived from an EMBL/GenBank/DDBJ whole genome shotgun (WGS) entry which is preliminary data.</text>
</comment>
<dbReference type="Pfam" id="PF13205">
    <property type="entry name" value="Big_5"/>
    <property type="match status" value="1"/>
</dbReference>
<evidence type="ECO:0000259" key="2">
    <source>
        <dbReference type="Pfam" id="PF13205"/>
    </source>
</evidence>
<dbReference type="InterPro" id="IPR011050">
    <property type="entry name" value="Pectin_lyase_fold/virulence"/>
</dbReference>
<name>A0A1F8H3S0_9BACT</name>
<dbReference type="Proteomes" id="UP000177494">
    <property type="component" value="Unassembled WGS sequence"/>
</dbReference>
<dbReference type="InterPro" id="IPR006626">
    <property type="entry name" value="PbH1"/>
</dbReference>
<evidence type="ECO:0000313" key="4">
    <source>
        <dbReference type="Proteomes" id="UP000177494"/>
    </source>
</evidence>
<protein>
    <recommendedName>
        <fullName evidence="2">SbsA Ig-like domain-containing protein</fullName>
    </recommendedName>
</protein>
<proteinExistence type="predicted"/>
<feature type="domain" description="SbsA Ig-like" evidence="2">
    <location>
        <begin position="888"/>
        <end position="1000"/>
    </location>
</feature>
<dbReference type="InterPro" id="IPR014755">
    <property type="entry name" value="Cu-Rt/internalin_Ig-like"/>
</dbReference>
<dbReference type="InterPro" id="IPR032812">
    <property type="entry name" value="SbsA_Ig"/>
</dbReference>
<gene>
    <name evidence="3" type="ORF">A3I32_02435</name>
</gene>
<reference evidence="3 4" key="1">
    <citation type="journal article" date="2016" name="Nat. Commun.">
        <title>Thousands of microbial genomes shed light on interconnected biogeochemical processes in an aquifer system.</title>
        <authorList>
            <person name="Anantharaman K."/>
            <person name="Brown C.T."/>
            <person name="Hug L.A."/>
            <person name="Sharon I."/>
            <person name="Castelle C.J."/>
            <person name="Probst A.J."/>
            <person name="Thomas B.C."/>
            <person name="Singh A."/>
            <person name="Wilkins M.J."/>
            <person name="Karaoz U."/>
            <person name="Brodie E.L."/>
            <person name="Williams K.H."/>
            <person name="Hubbard S.S."/>
            <person name="Banfield J.F."/>
        </authorList>
    </citation>
    <scope>NUCLEOTIDE SEQUENCE [LARGE SCALE GENOMIC DNA]</scope>
</reference>
<dbReference type="Gene3D" id="2.160.20.10">
    <property type="entry name" value="Single-stranded right-handed beta-helix, Pectin lyase-like"/>
    <property type="match status" value="1"/>
</dbReference>
<sequence length="1154" mass="117883">MASPGNALATVTVVATDAAKPVFLSAQTKTTTRIDTTWSENINGTTVNDSGTEFTVTGFAVSAADDNSDNVVELTVATMPTDATPDVTFTNTGTFTDLAGNQAVTPTTRTATDGTAPTLSAVHIQSNNANTAFAKVGDTIIVSFTSSETISTPTVTIAGHASVTPTASHPGADDWQATYVMVSGDTEGLVTFSIAFSDTVGNPGVAVSTVGDVSSVTFDKTNPLVAITTPAVDSVTTVNNVTGVFVVSDTNAVTCAYTVTVDHVGSAAIACAGASITALTDGRRVLALTATDAAGNFTTTNSSFVVNLDTNLTVGSGKDFTTIQAAVNGATTGDDITIDTGAYPEAVTIASKDLDLIGSGGAVTATSFTLASTTVSGSTDVTAPTVQVNASAKITDGVLLSSSVLNIGSGTFTDNFTIDKDLTVTCGVGGGTTTQTKGIVITANGVTVNNCTFSGNIAGDAFINLDSDTAHSGISLTNNTFSGAITTWHLIRAGGNKTDLTITGNTFTGSTSGTDNAMILLGVAGDNIDVSNNSFSSFPSTYGFVAIQQNASGGARTTDLTIDSNTFDYTGYANGSGSEAISVRYASHVVVTNNILTGSASATTYEAGITLASVNSTGGQSVISGNTVDGFSRGIRIQRWASGDGNSDDIEITNNAVTDGVVLTGSESSTGVGLFLAGVTNLFVDENTVTGHTNAGVYIPATVSDGGANTITNMIIGGSTASFNDFSSNTDGMDNFTTTTASAQYNWWGSSTGPNHSPENIPGVGSSVSDYVDYSPWCTNSSCTTFGSSDPIDHFDIDPSAGSAIVNVLITLTVTAKDSADITRVNDTSVVSMAADHGASLGTLLLTLISGTRDTTVTNSVTGTVNVSGIKVGGSATGSTSVSFTSSDPDAPTIISHSPADDATDVAVTTVPYITFSEALKASTVNSTNIQLKKYSDNSNVSATVSLVEGGTRVNITPDSSLANNTQYYFAVSTSVQDEAGNALVTALDVGSRDSHEFTTVAIEPVVVDEIVAESSTATADDTYINGWHYIYRITVNTDETDLSVKFTDWDNADTTDTIAANGNMRVLFNSVTANGLGAVVGLTDSDIEDGFGDVDSYAIGNDYTDQSPSVIDISGLDTSSVRDGRQVQFDVYTKLPVTTVPGFYTTTYGIQVN</sequence>
<dbReference type="EMBL" id="MGKU01000022">
    <property type="protein sequence ID" value="OGN32233.1"/>
    <property type="molecule type" value="Genomic_DNA"/>
</dbReference>
<evidence type="ECO:0000256" key="1">
    <source>
        <dbReference type="ARBA" id="ARBA00022729"/>
    </source>
</evidence>
<dbReference type="STRING" id="1802706.A3I32_02435"/>
<organism evidence="3 4">
    <name type="scientific">Candidatus Yanofskybacteria bacterium RIFCSPLOWO2_02_FULL_45_10</name>
    <dbReference type="NCBI Taxonomy" id="1802706"/>
    <lineage>
        <taxon>Bacteria</taxon>
        <taxon>Candidatus Yanofskyibacteriota</taxon>
    </lineage>
</organism>
<dbReference type="AlphaFoldDB" id="A0A1F8H3S0"/>
<dbReference type="SMART" id="SM00710">
    <property type="entry name" value="PbH1"/>
    <property type="match status" value="8"/>
</dbReference>
<dbReference type="SUPFAM" id="SSF51126">
    <property type="entry name" value="Pectin lyase-like"/>
    <property type="match status" value="2"/>
</dbReference>
<dbReference type="InterPro" id="IPR012334">
    <property type="entry name" value="Pectin_lyas_fold"/>
</dbReference>